<proteinExistence type="predicted"/>
<gene>
    <name evidence="1" type="ORF">IE53DRAFT_359665</name>
</gene>
<evidence type="ECO:0000313" key="2">
    <source>
        <dbReference type="Proteomes" id="UP000245626"/>
    </source>
</evidence>
<evidence type="ECO:0000313" key="1">
    <source>
        <dbReference type="EMBL" id="PWN53868.1"/>
    </source>
</evidence>
<reference evidence="1 2" key="1">
    <citation type="journal article" date="2018" name="Mol. Biol. Evol.">
        <title>Broad Genomic Sampling Reveals a Smut Pathogenic Ancestry of the Fungal Clade Ustilaginomycotina.</title>
        <authorList>
            <person name="Kijpornyongpan T."/>
            <person name="Mondo S.J."/>
            <person name="Barry K."/>
            <person name="Sandor L."/>
            <person name="Lee J."/>
            <person name="Lipzen A."/>
            <person name="Pangilinan J."/>
            <person name="LaButti K."/>
            <person name="Hainaut M."/>
            <person name="Henrissat B."/>
            <person name="Grigoriev I.V."/>
            <person name="Spatafora J.W."/>
            <person name="Aime M.C."/>
        </authorList>
    </citation>
    <scope>NUCLEOTIDE SEQUENCE [LARGE SCALE GENOMIC DNA]</scope>
    <source>
        <strain evidence="1 2">SA 807</strain>
    </source>
</reference>
<protein>
    <submittedName>
        <fullName evidence="1">Uncharacterized protein</fullName>
    </submittedName>
</protein>
<dbReference type="EMBL" id="KZ819706">
    <property type="protein sequence ID" value="PWN53868.1"/>
    <property type="molecule type" value="Genomic_DNA"/>
</dbReference>
<organism evidence="1 2">
    <name type="scientific">Violaceomyces palustris</name>
    <dbReference type="NCBI Taxonomy" id="1673888"/>
    <lineage>
        <taxon>Eukaryota</taxon>
        <taxon>Fungi</taxon>
        <taxon>Dikarya</taxon>
        <taxon>Basidiomycota</taxon>
        <taxon>Ustilaginomycotina</taxon>
        <taxon>Ustilaginomycetes</taxon>
        <taxon>Violaceomycetales</taxon>
        <taxon>Violaceomycetaceae</taxon>
        <taxon>Violaceomyces</taxon>
    </lineage>
</organism>
<accession>A0ACD0P716</accession>
<name>A0ACD0P716_9BASI</name>
<keyword evidence="2" id="KW-1185">Reference proteome</keyword>
<sequence length="413" mass="45088">MVFGKKNKQSKENANRLQPPSRNPSKKQQFPGSVEHGGFEDRSSYSSSSHSSNDLSRGSTTSFPSPYPQELSLESLSTSSYSGHSRIGDPGYTTAVPLNPNSPIAEYIRAQMGRKSTALGDEIVQEMKAEYEEEQEFVQDESLATVSEAILQKYRDGTSATGSLSETGQHRSRSRTLSSSHSQGAPSQESQSMRDAARIQNQRQLLNSIEAYGQLVRKLSRHHQDLIAALEREDPPQAHPLAIPTEEGRASTETIASLRRALGNVNESMVMLENYRTTFIKPQNQAGLRSTSSQGLDSEVEGEYEEGLFSDLSSPSTSTVSVSTPATSSSACLSSKFPSPPTPSSFSSMSRFDNSSMTPRAPNKVSAITFVTRQPRFADNDKVRESAKNVSQYEKPGQVKFAGHINSSGQMRA</sequence>
<dbReference type="Proteomes" id="UP000245626">
    <property type="component" value="Unassembled WGS sequence"/>
</dbReference>